<keyword evidence="2" id="KW-1185">Reference proteome</keyword>
<dbReference type="Proteomes" id="UP001476282">
    <property type="component" value="Unassembled WGS sequence"/>
</dbReference>
<protein>
    <recommendedName>
        <fullName evidence="3">DUF3570 domain-containing protein</fullName>
    </recommendedName>
</protein>
<dbReference type="InterPro" id="IPR021953">
    <property type="entry name" value="DUF3570"/>
</dbReference>
<evidence type="ECO:0000313" key="2">
    <source>
        <dbReference type="Proteomes" id="UP001476282"/>
    </source>
</evidence>
<dbReference type="EMBL" id="BAABRI010000028">
    <property type="protein sequence ID" value="GAA5484572.1"/>
    <property type="molecule type" value="Genomic_DNA"/>
</dbReference>
<evidence type="ECO:0000313" key="1">
    <source>
        <dbReference type="EMBL" id="GAA5484572.1"/>
    </source>
</evidence>
<sequence>MRTATWSFCLPTLIFAFHGRGAAAETDVRYRFQSYHEEDGRIDVEAQYFRFDHLADTGFSIGIQYAHDALAGATPIGTYDAANPNLWDYQQIDDERDAIVVEAGQDFGDWSLALELSHSKESDYISDGLAMKGMVELFEKNTVLTAGASVNGDKILSNGGTTIRNDREKDSFDLSFGLTQIFDRHTFVDVNLGYGESHGYLSDPYRRISETDTFTIAGISFVDTISHPENRPSHQSRGLARIGVTRYLEPLHAAVEGSYRFYATSDSLEAHTFELRWNQEIIDQVTLSPFFRYYRQTAAEFYHPSLTGTAIDGHGRNNGVGPHYSSDYRLAALDSLSYGVQLRYEPVEGLSFDLQYEIYDMHGRDPRAPSSFFPDATVVSAGASWHF</sequence>
<organism evidence="1 2">
    <name type="scientific">Haloferula sargassicola</name>
    <dbReference type="NCBI Taxonomy" id="490096"/>
    <lineage>
        <taxon>Bacteria</taxon>
        <taxon>Pseudomonadati</taxon>
        <taxon>Verrucomicrobiota</taxon>
        <taxon>Verrucomicrobiia</taxon>
        <taxon>Verrucomicrobiales</taxon>
        <taxon>Verrucomicrobiaceae</taxon>
        <taxon>Haloferula</taxon>
    </lineage>
</organism>
<reference evidence="1 2" key="1">
    <citation type="submission" date="2024-02" db="EMBL/GenBank/DDBJ databases">
        <title>Haloferula sargassicola NBRC 104335.</title>
        <authorList>
            <person name="Ichikawa N."/>
            <person name="Katano-Makiyama Y."/>
            <person name="Hidaka K."/>
        </authorList>
    </citation>
    <scope>NUCLEOTIDE SEQUENCE [LARGE SCALE GENOMIC DNA]</scope>
    <source>
        <strain evidence="1 2">NBRC 104335</strain>
    </source>
</reference>
<gene>
    <name evidence="1" type="ORF">Hsar01_03816</name>
</gene>
<accession>A0ABP9UT16</accession>
<dbReference type="SUPFAM" id="SSF56935">
    <property type="entry name" value="Porins"/>
    <property type="match status" value="1"/>
</dbReference>
<proteinExistence type="predicted"/>
<evidence type="ECO:0008006" key="3">
    <source>
        <dbReference type="Google" id="ProtNLM"/>
    </source>
</evidence>
<dbReference type="RefSeq" id="WP_353568676.1">
    <property type="nucleotide sequence ID" value="NZ_BAABRI010000028.1"/>
</dbReference>
<name>A0ABP9UT16_9BACT</name>
<dbReference type="Pfam" id="PF12094">
    <property type="entry name" value="DUF3570"/>
    <property type="match status" value="1"/>
</dbReference>
<comment type="caution">
    <text evidence="1">The sequence shown here is derived from an EMBL/GenBank/DDBJ whole genome shotgun (WGS) entry which is preliminary data.</text>
</comment>